<comment type="caution">
    <text evidence="2">The sequence shown here is derived from an EMBL/GenBank/DDBJ whole genome shotgun (WGS) entry which is preliminary data.</text>
</comment>
<dbReference type="InterPro" id="IPR029032">
    <property type="entry name" value="AhpD-like"/>
</dbReference>
<evidence type="ECO:0000313" key="2">
    <source>
        <dbReference type="EMBL" id="GAA3958505.1"/>
    </source>
</evidence>
<proteinExistence type="predicted"/>
<dbReference type="PANTHER" id="PTHR34846:SF10">
    <property type="entry name" value="CYTOPLASMIC PROTEIN"/>
    <property type="match status" value="1"/>
</dbReference>
<dbReference type="InterPro" id="IPR004675">
    <property type="entry name" value="AhpD_core"/>
</dbReference>
<dbReference type="PANTHER" id="PTHR34846">
    <property type="entry name" value="4-CARBOXYMUCONOLACTONE DECARBOXYLASE FAMILY PROTEIN (AFU_ORTHOLOGUE AFUA_6G11590)"/>
    <property type="match status" value="1"/>
</dbReference>
<dbReference type="RefSeq" id="WP_344765534.1">
    <property type="nucleotide sequence ID" value="NZ_BAABAK010000004.1"/>
</dbReference>
<dbReference type="NCBIfam" id="TIGR00778">
    <property type="entry name" value="ahpD_dom"/>
    <property type="match status" value="1"/>
</dbReference>
<dbReference type="Proteomes" id="UP001501081">
    <property type="component" value="Unassembled WGS sequence"/>
</dbReference>
<feature type="domain" description="Carboxymuconolactone decarboxylase-like" evidence="1">
    <location>
        <begin position="33"/>
        <end position="115"/>
    </location>
</feature>
<dbReference type="EMBL" id="BAABAK010000004">
    <property type="protein sequence ID" value="GAA3958505.1"/>
    <property type="molecule type" value="Genomic_DNA"/>
</dbReference>
<dbReference type="SUPFAM" id="SSF69118">
    <property type="entry name" value="AhpD-like"/>
    <property type="match status" value="1"/>
</dbReference>
<name>A0ABP7P281_9SPHI</name>
<organism evidence="2 3">
    <name type="scientific">Pedobacter ginsengiterrae</name>
    <dbReference type="NCBI Taxonomy" id="871696"/>
    <lineage>
        <taxon>Bacteria</taxon>
        <taxon>Pseudomonadati</taxon>
        <taxon>Bacteroidota</taxon>
        <taxon>Sphingobacteriia</taxon>
        <taxon>Sphingobacteriales</taxon>
        <taxon>Sphingobacteriaceae</taxon>
        <taxon>Pedobacter</taxon>
    </lineage>
</organism>
<protein>
    <submittedName>
        <fullName evidence="2">Carboxymuconolactone decarboxylase family protein</fullName>
    </submittedName>
</protein>
<sequence length="170" mass="19937">MQKKSALYNINYSINYHLLKNMEQRFNIQQLEPNAYKAMFELEKYLSKTDIEESLFELIKLRVSQINGCAYCIETHSRTALGHGERPQRIFALSAWKESPLFNEKEKAALKLADEVTLISIQGLTEETYKDLRKYFSENEISQMIMLIGTYNLWNRIAISTHMFVPDNNQ</sequence>
<reference evidence="3" key="1">
    <citation type="journal article" date="2019" name="Int. J. Syst. Evol. Microbiol.">
        <title>The Global Catalogue of Microorganisms (GCM) 10K type strain sequencing project: providing services to taxonomists for standard genome sequencing and annotation.</title>
        <authorList>
            <consortium name="The Broad Institute Genomics Platform"/>
            <consortium name="The Broad Institute Genome Sequencing Center for Infectious Disease"/>
            <person name="Wu L."/>
            <person name="Ma J."/>
        </authorList>
    </citation>
    <scope>NUCLEOTIDE SEQUENCE [LARGE SCALE GENOMIC DNA]</scope>
    <source>
        <strain evidence="3">JCM 17338</strain>
    </source>
</reference>
<evidence type="ECO:0000313" key="3">
    <source>
        <dbReference type="Proteomes" id="UP001501081"/>
    </source>
</evidence>
<gene>
    <name evidence="2" type="ORF">GCM10022246_10090</name>
</gene>
<dbReference type="Gene3D" id="1.20.1290.10">
    <property type="entry name" value="AhpD-like"/>
    <property type="match status" value="1"/>
</dbReference>
<keyword evidence="3" id="KW-1185">Reference proteome</keyword>
<evidence type="ECO:0000259" key="1">
    <source>
        <dbReference type="Pfam" id="PF02627"/>
    </source>
</evidence>
<dbReference type="InterPro" id="IPR003779">
    <property type="entry name" value="CMD-like"/>
</dbReference>
<dbReference type="Pfam" id="PF02627">
    <property type="entry name" value="CMD"/>
    <property type="match status" value="1"/>
</dbReference>
<accession>A0ABP7P281</accession>